<comment type="caution">
    <text evidence="2">The sequence shown here is derived from an EMBL/GenBank/DDBJ whole genome shotgun (WGS) entry which is preliminary data.</text>
</comment>
<dbReference type="PANTHER" id="PTHR22572">
    <property type="entry name" value="SUGAR-1-PHOSPHATE GUANYL TRANSFERASE"/>
    <property type="match status" value="1"/>
</dbReference>
<organism evidence="2">
    <name type="scientific">marine sediment metagenome</name>
    <dbReference type="NCBI Taxonomy" id="412755"/>
    <lineage>
        <taxon>unclassified sequences</taxon>
        <taxon>metagenomes</taxon>
        <taxon>ecological metagenomes</taxon>
    </lineage>
</organism>
<dbReference type="Gene3D" id="3.90.550.10">
    <property type="entry name" value="Spore Coat Polysaccharide Biosynthesis Protein SpsA, Chain A"/>
    <property type="match status" value="1"/>
</dbReference>
<evidence type="ECO:0000259" key="1">
    <source>
        <dbReference type="Pfam" id="PF00483"/>
    </source>
</evidence>
<dbReference type="Pfam" id="PF00483">
    <property type="entry name" value="NTP_transferase"/>
    <property type="match status" value="1"/>
</dbReference>
<feature type="domain" description="Nucleotidyl transferase" evidence="1">
    <location>
        <begin position="7"/>
        <end position="207"/>
    </location>
</feature>
<evidence type="ECO:0000313" key="2">
    <source>
        <dbReference type="EMBL" id="GAH04655.1"/>
    </source>
</evidence>
<accession>X1D8N1</accession>
<dbReference type="EMBL" id="BART01021890">
    <property type="protein sequence ID" value="GAH04655.1"/>
    <property type="molecule type" value="Genomic_DNA"/>
</dbReference>
<proteinExistence type="predicted"/>
<protein>
    <recommendedName>
        <fullName evidence="1">Nucleotidyl transferase domain-containing protein</fullName>
    </recommendedName>
</protein>
<dbReference type="InterPro" id="IPR050486">
    <property type="entry name" value="Mannose-1P_guanyltransferase"/>
</dbReference>
<gene>
    <name evidence="2" type="ORF">S01H4_40235</name>
</gene>
<dbReference type="SUPFAM" id="SSF53448">
    <property type="entry name" value="Nucleotide-diphospho-sugar transferases"/>
    <property type="match status" value="1"/>
</dbReference>
<name>X1D8N1_9ZZZZ</name>
<reference evidence="2" key="1">
    <citation type="journal article" date="2014" name="Front. Microbiol.">
        <title>High frequency of phylogenetically diverse reductive dehalogenase-homologous genes in deep subseafloor sedimentary metagenomes.</title>
        <authorList>
            <person name="Kawai M."/>
            <person name="Futagami T."/>
            <person name="Toyoda A."/>
            <person name="Takaki Y."/>
            <person name="Nishi S."/>
            <person name="Hori S."/>
            <person name="Arai W."/>
            <person name="Tsubouchi T."/>
            <person name="Morono Y."/>
            <person name="Uchiyama I."/>
            <person name="Ito T."/>
            <person name="Fujiyama A."/>
            <person name="Inagaki F."/>
            <person name="Takami H."/>
        </authorList>
    </citation>
    <scope>NUCLEOTIDE SEQUENCE</scope>
    <source>
        <strain evidence="2">Expedition CK06-06</strain>
    </source>
</reference>
<sequence length="215" mass="24128">MSENMEAIILAGGFGTRLRPLTYTRAKALLPILNKPMITYLIESLPNEVDKVILAVNYRKDQIENYFKKNSFGKEIIVNDEPKPLGTGGAVKFAEKHITAPFLVLNADVICSLSLDEMIRFHKKNNAVSTISLWPIKNVSEFGVVDIQKDGNVVDFVEKPKPEDAPSDLINAGAYFLEYDVLDYIEKGCLVSMEKEIFPQIINDTGKFFGFEFKG</sequence>
<dbReference type="AlphaFoldDB" id="X1D8N1"/>
<feature type="non-terminal residue" evidence="2">
    <location>
        <position position="215"/>
    </location>
</feature>
<dbReference type="InterPro" id="IPR005835">
    <property type="entry name" value="NTP_transferase_dom"/>
</dbReference>
<dbReference type="InterPro" id="IPR029044">
    <property type="entry name" value="Nucleotide-diphossugar_trans"/>
</dbReference>
<dbReference type="CDD" id="cd04181">
    <property type="entry name" value="NTP_transferase"/>
    <property type="match status" value="1"/>
</dbReference>